<feature type="signal peptide" evidence="1">
    <location>
        <begin position="1"/>
        <end position="20"/>
    </location>
</feature>
<dbReference type="AlphaFoldDB" id="A0A2M4DDM4"/>
<proteinExistence type="predicted"/>
<dbReference type="EMBL" id="GGFL01011393">
    <property type="protein sequence ID" value="MBW75571.1"/>
    <property type="molecule type" value="Transcribed_RNA"/>
</dbReference>
<accession>A0A2M4DDM4</accession>
<evidence type="ECO:0000313" key="2">
    <source>
        <dbReference type="EMBL" id="MBW75571.1"/>
    </source>
</evidence>
<sequence>MAYASTLLHLLFSNSASTSAVAVIASSVDVVRKGRSLFSRSAALHDYVSSDESDNGKGASFRGNALRESPHSRFRYYSGAPEERLTLPLEDHQLAAARFMEQKIKVRIALRAARSENLRWRYERVVVRGRHFFGLQRMKISKYGCRTCGESVGIITLPNKVTLRR</sequence>
<keyword evidence="1" id="KW-0732">Signal</keyword>
<protein>
    <submittedName>
        <fullName evidence="2">Putative secreted protein</fullName>
    </submittedName>
</protein>
<feature type="chain" id="PRO_5014714476" evidence="1">
    <location>
        <begin position="21"/>
        <end position="165"/>
    </location>
</feature>
<reference evidence="2" key="1">
    <citation type="submission" date="2018-01" db="EMBL/GenBank/DDBJ databases">
        <title>An insight into the sialome of Amazonian anophelines.</title>
        <authorList>
            <person name="Ribeiro J.M."/>
            <person name="Scarpassa V."/>
            <person name="Calvo E."/>
        </authorList>
    </citation>
    <scope>NUCLEOTIDE SEQUENCE</scope>
</reference>
<name>A0A2M4DDM4_ANODA</name>
<organism evidence="2">
    <name type="scientific">Anopheles darlingi</name>
    <name type="common">Mosquito</name>
    <dbReference type="NCBI Taxonomy" id="43151"/>
    <lineage>
        <taxon>Eukaryota</taxon>
        <taxon>Metazoa</taxon>
        <taxon>Ecdysozoa</taxon>
        <taxon>Arthropoda</taxon>
        <taxon>Hexapoda</taxon>
        <taxon>Insecta</taxon>
        <taxon>Pterygota</taxon>
        <taxon>Neoptera</taxon>
        <taxon>Endopterygota</taxon>
        <taxon>Diptera</taxon>
        <taxon>Nematocera</taxon>
        <taxon>Culicoidea</taxon>
        <taxon>Culicidae</taxon>
        <taxon>Anophelinae</taxon>
        <taxon>Anopheles</taxon>
    </lineage>
</organism>
<evidence type="ECO:0000256" key="1">
    <source>
        <dbReference type="SAM" id="SignalP"/>
    </source>
</evidence>